<feature type="signal peptide" evidence="5">
    <location>
        <begin position="1"/>
        <end position="31"/>
    </location>
</feature>
<sequence>MLLGKKFETVSKSVVCTMAAVLTLMSGPAGAVNLSAASANANTASLPAANSFSAEQYPFPHNVVYPHGIMPSLDRDTLNRDMLNMYTKWRDLYITSEGAQPGELRIRANDSTYKNGTCSEGMGFAMLITVYMANPSNSGRSDFDGLFRYYQRALSPGYNFMGWKVDKDGNSVDPYSAPDGDLDAAISLLMAHKQWGSGGEINYLAEAKKIIRDTMEYLIYKPSYIVKQSQATTTAVISSYEIPGWFKLFGEITGEDRWEKVTDAAYKMFNHYYNLNPQTGLVPYKWVLSPTGIPTYTGINGPDSNSTSYGFDPSRLPWRVGQDFLWNGTSSHVLAHDFPDRNLKWFMTKINGNPDTALASYNIDGTNRAAYTSPRNMVGPMAVGAMVDASNQASLDLLYHYLRKQEPMSDWPGGYYQDAVMMMSMLVLTGNMPNFYDYEPYPNSTLPAPLPVTDTTAPTKPLNVTVTGSTYSTIDLSWSAAADDQGPVMYEITRDGKLYNVTPTLSTKLEFLDPGKEYTFAVRARDAAGNKTSSDAVKGSTAADLAPPSKVTGISAQARTLTSITLKWNRPADNDAINEIAYDVYMNDTKINTSKVYFPGDFKVENLQPAAAYKFKIAATDKSGNTSTSDVFTTSTTATDVSKPTRPSFVYAVEKTSDRITLAWNVSVDDNPAGTVTYDVYNGQQKMNTVPIGGTTFTMTNLQPGTEYSIKVIARDAAGNSQESYIYDTKTKK</sequence>
<dbReference type="PANTHER" id="PTHR13817">
    <property type="entry name" value="TITIN"/>
    <property type="match status" value="1"/>
</dbReference>
<dbReference type="Gene3D" id="2.60.40.10">
    <property type="entry name" value="Immunoglobulins"/>
    <property type="match status" value="3"/>
</dbReference>
<dbReference type="InterPro" id="IPR050964">
    <property type="entry name" value="Striated_Muscle_Regulatory"/>
</dbReference>
<evidence type="ECO:0000256" key="4">
    <source>
        <dbReference type="ARBA" id="ARBA00023295"/>
    </source>
</evidence>
<dbReference type="GO" id="GO:0005975">
    <property type="term" value="P:carbohydrate metabolic process"/>
    <property type="evidence" value="ECO:0007669"/>
    <property type="project" value="InterPro"/>
</dbReference>
<proteinExistence type="inferred from homology"/>
<keyword evidence="2" id="KW-0677">Repeat</keyword>
<dbReference type="InterPro" id="IPR002037">
    <property type="entry name" value="Glyco_hydro_8"/>
</dbReference>
<dbReference type="HOGENOM" id="CLU_378053_0_0_9"/>
<dbReference type="PANTHER" id="PTHR13817:SF166">
    <property type="entry name" value="NEURONAL IGCAM-RELATED"/>
    <property type="match status" value="1"/>
</dbReference>
<dbReference type="Pfam" id="PF01270">
    <property type="entry name" value="Glyco_hydro_8"/>
    <property type="match status" value="1"/>
</dbReference>
<dbReference type="PROSITE" id="PS50853">
    <property type="entry name" value="FN3"/>
    <property type="match status" value="3"/>
</dbReference>
<dbReference type="SUPFAM" id="SSF49265">
    <property type="entry name" value="Fibronectin type III"/>
    <property type="match status" value="2"/>
</dbReference>
<dbReference type="AlphaFoldDB" id="F8FQ81"/>
<dbReference type="InterPro" id="IPR013783">
    <property type="entry name" value="Ig-like_fold"/>
</dbReference>
<evidence type="ECO:0000256" key="2">
    <source>
        <dbReference type="ARBA" id="ARBA00022737"/>
    </source>
</evidence>
<dbReference type="Pfam" id="PF00041">
    <property type="entry name" value="fn3"/>
    <property type="match status" value="3"/>
</dbReference>
<feature type="domain" description="Fibronectin type-III" evidence="6">
    <location>
        <begin position="547"/>
        <end position="639"/>
    </location>
</feature>
<feature type="domain" description="Fibronectin type-III" evidence="6">
    <location>
        <begin position="643"/>
        <end position="733"/>
    </location>
</feature>
<dbReference type="Gene3D" id="1.50.10.10">
    <property type="match status" value="1"/>
</dbReference>
<dbReference type="PATRIC" id="fig|1036673.3.peg.1546"/>
<reference evidence="8" key="1">
    <citation type="submission" date="2011-06" db="EMBL/GenBank/DDBJ databases">
        <title>Complete genome sequence of Paenibacillus mucilaginosus KNP414.</title>
        <authorList>
            <person name="Wang J."/>
            <person name="Hu S."/>
            <person name="Hu X."/>
            <person name="Zhang B."/>
            <person name="Dong D."/>
            <person name="Zhang S."/>
            <person name="Zhao K."/>
            <person name="Wu D."/>
        </authorList>
    </citation>
    <scope>NUCLEOTIDE SEQUENCE [LARGE SCALE GENOMIC DNA]</scope>
    <source>
        <strain evidence="8">KNP414</strain>
    </source>
</reference>
<gene>
    <name evidence="7" type="ordered locus">KNP414_01739</name>
</gene>
<dbReference type="SUPFAM" id="SSF48208">
    <property type="entry name" value="Six-hairpin glycosidases"/>
    <property type="match status" value="1"/>
</dbReference>
<comment type="similarity">
    <text evidence="1">Belongs to the glycosyl hydrolase 8 (cellulase D) family.</text>
</comment>
<dbReference type="InterPro" id="IPR036116">
    <property type="entry name" value="FN3_sf"/>
</dbReference>
<dbReference type="RefSeq" id="WP_013915463.1">
    <property type="nucleotide sequence ID" value="NC_015690.1"/>
</dbReference>
<dbReference type="GO" id="GO:0004553">
    <property type="term" value="F:hydrolase activity, hydrolyzing O-glycosyl compounds"/>
    <property type="evidence" value="ECO:0007669"/>
    <property type="project" value="InterPro"/>
</dbReference>
<feature type="domain" description="Fibronectin type-III" evidence="6">
    <location>
        <begin position="460"/>
        <end position="544"/>
    </location>
</feature>
<dbReference type="PRINTS" id="PR00735">
    <property type="entry name" value="GLHYDRLASE8"/>
</dbReference>
<evidence type="ECO:0000256" key="1">
    <source>
        <dbReference type="ARBA" id="ARBA00009209"/>
    </source>
</evidence>
<evidence type="ECO:0000313" key="7">
    <source>
        <dbReference type="EMBL" id="AEI40301.1"/>
    </source>
</evidence>
<keyword evidence="5" id="KW-0732">Signal</keyword>
<dbReference type="CDD" id="cd00063">
    <property type="entry name" value="FN3"/>
    <property type="match status" value="3"/>
</dbReference>
<name>F8FQ81_PAEMK</name>
<keyword evidence="3" id="KW-0378">Hydrolase</keyword>
<evidence type="ECO:0000256" key="3">
    <source>
        <dbReference type="ARBA" id="ARBA00022801"/>
    </source>
</evidence>
<dbReference type="Proteomes" id="UP000006620">
    <property type="component" value="Chromosome"/>
</dbReference>
<evidence type="ECO:0000256" key="5">
    <source>
        <dbReference type="SAM" id="SignalP"/>
    </source>
</evidence>
<dbReference type="InterPro" id="IPR012341">
    <property type="entry name" value="6hp_glycosidase-like_sf"/>
</dbReference>
<dbReference type="EMBL" id="CP002869">
    <property type="protein sequence ID" value="AEI40301.1"/>
    <property type="molecule type" value="Genomic_DNA"/>
</dbReference>
<organism evidence="7 8">
    <name type="scientific">Paenibacillus mucilaginosus (strain KNP414)</name>
    <dbReference type="NCBI Taxonomy" id="1036673"/>
    <lineage>
        <taxon>Bacteria</taxon>
        <taxon>Bacillati</taxon>
        <taxon>Bacillota</taxon>
        <taxon>Bacilli</taxon>
        <taxon>Bacillales</taxon>
        <taxon>Paenibacillaceae</taxon>
        <taxon>Paenibacillus</taxon>
    </lineage>
</organism>
<dbReference type="InterPro" id="IPR003961">
    <property type="entry name" value="FN3_dom"/>
</dbReference>
<reference evidence="7 8" key="2">
    <citation type="journal article" date="2013" name="Genome Announc.">
        <title>Genome Sequence of Growth-Improving Paenibacillus mucilaginosus Strain KNP414.</title>
        <authorList>
            <person name="Lu J.J."/>
            <person name="Wang J.F."/>
            <person name="Hu X.F."/>
        </authorList>
    </citation>
    <scope>NUCLEOTIDE SEQUENCE [LARGE SCALE GENOMIC DNA]</scope>
    <source>
        <strain evidence="7 8">KNP414</strain>
    </source>
</reference>
<dbReference type="InterPro" id="IPR008928">
    <property type="entry name" value="6-hairpin_glycosidase_sf"/>
</dbReference>
<dbReference type="SMART" id="SM00060">
    <property type="entry name" value="FN3"/>
    <property type="match status" value="3"/>
</dbReference>
<feature type="chain" id="PRO_5003377114" evidence="5">
    <location>
        <begin position="32"/>
        <end position="733"/>
    </location>
</feature>
<accession>F8FQ81</accession>
<evidence type="ECO:0000259" key="6">
    <source>
        <dbReference type="PROSITE" id="PS50853"/>
    </source>
</evidence>
<protein>
    <submittedName>
        <fullName evidence="7">Chitosanase-glucanase</fullName>
    </submittedName>
</protein>
<evidence type="ECO:0000313" key="8">
    <source>
        <dbReference type="Proteomes" id="UP000006620"/>
    </source>
</evidence>
<dbReference type="KEGG" id="pms:KNP414_01739"/>
<keyword evidence="4" id="KW-0326">Glycosidase</keyword>